<evidence type="ECO:0000313" key="3">
    <source>
        <dbReference type="EMBL" id="MDQ0314687.1"/>
    </source>
</evidence>
<feature type="signal peptide" evidence="2">
    <location>
        <begin position="1"/>
        <end position="26"/>
    </location>
</feature>
<dbReference type="AlphaFoldDB" id="A0AAE3VMC3"/>
<feature type="compositionally biased region" description="Basic and acidic residues" evidence="1">
    <location>
        <begin position="406"/>
        <end position="433"/>
    </location>
</feature>
<keyword evidence="4" id="KW-1185">Reference proteome</keyword>
<dbReference type="RefSeq" id="WP_306884472.1">
    <property type="nucleotide sequence ID" value="NZ_JAUSUL010000001.1"/>
</dbReference>
<evidence type="ECO:0000313" key="4">
    <source>
        <dbReference type="Proteomes" id="UP001229244"/>
    </source>
</evidence>
<keyword evidence="2" id="KW-0732">Signal</keyword>
<feature type="compositionally biased region" description="Low complexity" evidence="1">
    <location>
        <begin position="174"/>
        <end position="183"/>
    </location>
</feature>
<feature type="region of interest" description="Disordered" evidence="1">
    <location>
        <begin position="268"/>
        <end position="291"/>
    </location>
</feature>
<gene>
    <name evidence="3" type="ORF">J2S73_001124</name>
</gene>
<reference evidence="3" key="1">
    <citation type="submission" date="2023-07" db="EMBL/GenBank/DDBJ databases">
        <title>Genomic Encyclopedia of Type Strains, Phase IV (KMG-IV): sequencing the most valuable type-strain genomes for metagenomic binning, comparative biology and taxonomic classification.</title>
        <authorList>
            <person name="Goeker M."/>
        </authorList>
    </citation>
    <scope>NUCLEOTIDE SEQUENCE</scope>
    <source>
        <strain evidence="3">DSM 21202</strain>
    </source>
</reference>
<feature type="chain" id="PRO_5042275155" evidence="2">
    <location>
        <begin position="27"/>
        <end position="542"/>
    </location>
</feature>
<feature type="region of interest" description="Disordered" evidence="1">
    <location>
        <begin position="395"/>
        <end position="447"/>
    </location>
</feature>
<dbReference type="EMBL" id="JAUSUL010000001">
    <property type="protein sequence ID" value="MDQ0314687.1"/>
    <property type="molecule type" value="Genomic_DNA"/>
</dbReference>
<comment type="caution">
    <text evidence="3">The sequence shown here is derived from an EMBL/GenBank/DDBJ whole genome shotgun (WGS) entry which is preliminary data.</text>
</comment>
<evidence type="ECO:0000256" key="2">
    <source>
        <dbReference type="SAM" id="SignalP"/>
    </source>
</evidence>
<protein>
    <submittedName>
        <fullName evidence="3">Uncharacterized protein</fullName>
    </submittedName>
</protein>
<proteinExistence type="predicted"/>
<evidence type="ECO:0000256" key="1">
    <source>
        <dbReference type="SAM" id="MobiDB-lite"/>
    </source>
</evidence>
<dbReference type="Proteomes" id="UP001229244">
    <property type="component" value="Unassembled WGS sequence"/>
</dbReference>
<organism evidence="3 4">
    <name type="scientific">Amorphus orientalis</name>
    <dbReference type="NCBI Taxonomy" id="649198"/>
    <lineage>
        <taxon>Bacteria</taxon>
        <taxon>Pseudomonadati</taxon>
        <taxon>Pseudomonadota</taxon>
        <taxon>Alphaproteobacteria</taxon>
        <taxon>Hyphomicrobiales</taxon>
        <taxon>Amorphaceae</taxon>
        <taxon>Amorphus</taxon>
    </lineage>
</organism>
<accession>A0AAE3VMC3</accession>
<name>A0AAE3VMC3_9HYPH</name>
<feature type="region of interest" description="Disordered" evidence="1">
    <location>
        <begin position="171"/>
        <end position="192"/>
    </location>
</feature>
<sequence>MTRHPAPWFAALVFAGLIGPALPAGAQDGAIERRLYECRVLNAPCPNDEVQRLFRECRLDMSCNAAAATLYRVLQAERDGRTGHDATMSDGPDGLDLFAQGGDADGPIDLFEETDPVERFADEGEAGAPIDLSRESGGNQPVDLFDEAGADPVDRFPDRGDAGEPIDLFKDGAADTAGDTAADGDGGFSHPDPEVEQAILRCAAGFGCDGSSLTESDAQVLTDMTRDTAGDAYAERYPDAYLDDAFGEGGEGADAGAREPIDLFNETDPVERFPDEGEAGAPIDLSRETGGNEPVDLFDEAGTDPVDRFPDRGDTGDPIDLFKDANPTEPADVVADPGDPSASDAAVEQQLLRCAAGFGCNGSSLTEGDAQVLTDMTREQAGDAYAERYPDAYLDDAFGDGGEQAEAGRGEPVDLFKGEAGEREPETARRPADETAPAEAGSPEGGLPDFAAMEGFATSPCSGTAFEWPDFMHMAGHKVATCQQAANGRYGGCGQPAANLFCLTNGYHRAACFGVGTAARALNAGVYCTGGACSAFSFIVCE</sequence>